<dbReference type="EMBL" id="CP001124">
    <property type="protein sequence ID" value="ACH40118.1"/>
    <property type="molecule type" value="Genomic_DNA"/>
</dbReference>
<dbReference type="CDD" id="cd06325">
    <property type="entry name" value="PBP1_ABC_unchar_transporter"/>
    <property type="match status" value="1"/>
</dbReference>
<reference evidence="1 2" key="1">
    <citation type="submission" date="2008-07" db="EMBL/GenBank/DDBJ databases">
        <title>Complete sequence of Geobacter bemidjiensis BEM.</title>
        <authorList>
            <consortium name="US DOE Joint Genome Institute"/>
            <person name="Lucas S."/>
            <person name="Copeland A."/>
            <person name="Lapidus A."/>
            <person name="Glavina del Rio T."/>
            <person name="Dalin E."/>
            <person name="Tice H."/>
            <person name="Bruce D."/>
            <person name="Goodwin L."/>
            <person name="Pitluck S."/>
            <person name="Kiss H."/>
            <person name="Brettin T."/>
            <person name="Detter J.C."/>
            <person name="Han C."/>
            <person name="Kuske C.R."/>
            <person name="Schmutz J."/>
            <person name="Larimer F."/>
            <person name="Land M."/>
            <person name="Hauser L."/>
            <person name="Kyrpides N."/>
            <person name="Lykidis A."/>
            <person name="Lovley D."/>
            <person name="Richardson P."/>
        </authorList>
    </citation>
    <scope>NUCLEOTIDE SEQUENCE [LARGE SCALE GENOMIC DNA]</scope>
    <source>
        <strain evidence="2">ATCC BAA-1014 / DSM 16622 / JCM 12645 / Bem</strain>
    </source>
</reference>
<dbReference type="RefSeq" id="WP_012531551.1">
    <property type="nucleotide sequence ID" value="NC_011146.1"/>
</dbReference>
<dbReference type="Pfam" id="PF04392">
    <property type="entry name" value="ABC_sub_bind"/>
    <property type="match status" value="1"/>
</dbReference>
<keyword evidence="2" id="KW-1185">Reference proteome</keyword>
<proteinExistence type="predicted"/>
<dbReference type="Gene3D" id="3.40.50.2300">
    <property type="match status" value="2"/>
</dbReference>
<dbReference type="InterPro" id="IPR007487">
    <property type="entry name" value="ABC_transpt-TYRBP-like"/>
</dbReference>
<dbReference type="PANTHER" id="PTHR35271">
    <property type="entry name" value="ABC TRANSPORTER, SUBSTRATE-BINDING LIPOPROTEIN-RELATED"/>
    <property type="match status" value="1"/>
</dbReference>
<name>B5E8V4_CITBB</name>
<dbReference type="PANTHER" id="PTHR35271:SF1">
    <property type="entry name" value="ABC TRANSPORTER, SUBSTRATE-BINDING LIPOPROTEIN"/>
    <property type="match status" value="1"/>
</dbReference>
<accession>B5E8V4</accession>
<evidence type="ECO:0000313" key="2">
    <source>
        <dbReference type="Proteomes" id="UP000008825"/>
    </source>
</evidence>
<dbReference type="SUPFAM" id="SSF53822">
    <property type="entry name" value="Periplasmic binding protein-like I"/>
    <property type="match status" value="1"/>
</dbReference>
<dbReference type="STRING" id="404380.Gbem_3116"/>
<dbReference type="eggNOG" id="COG2984">
    <property type="taxonomic scope" value="Bacteria"/>
</dbReference>
<dbReference type="Proteomes" id="UP000008825">
    <property type="component" value="Chromosome"/>
</dbReference>
<evidence type="ECO:0000313" key="1">
    <source>
        <dbReference type="EMBL" id="ACH40118.1"/>
    </source>
</evidence>
<dbReference type="AlphaFoldDB" id="B5E8V4"/>
<reference evidence="1 2" key="2">
    <citation type="journal article" date="2010" name="BMC Genomics">
        <title>The genome of Geobacter bemidjiensis, exemplar for the subsurface clade of Geobacter species that predominate in Fe(III)-reducing subsurface environments.</title>
        <authorList>
            <person name="Aklujkar M."/>
            <person name="Young N.D."/>
            <person name="Holmes D."/>
            <person name="Chavan M."/>
            <person name="Risso C."/>
            <person name="Kiss H.E."/>
            <person name="Han C.S."/>
            <person name="Land M.L."/>
            <person name="Lovley D.R."/>
        </authorList>
    </citation>
    <scope>NUCLEOTIDE SEQUENCE [LARGE SCALE GENOMIC DNA]</scope>
    <source>
        <strain evidence="2">ATCC BAA-1014 / DSM 16622 / JCM 12645 / Bem</strain>
    </source>
</reference>
<organism evidence="1 2">
    <name type="scientific">Citrifermentans bemidjiense (strain ATCC BAA-1014 / DSM 16622 / JCM 12645 / Bem)</name>
    <name type="common">Geobacter bemidjiensis</name>
    <dbReference type="NCBI Taxonomy" id="404380"/>
    <lineage>
        <taxon>Bacteria</taxon>
        <taxon>Pseudomonadati</taxon>
        <taxon>Thermodesulfobacteriota</taxon>
        <taxon>Desulfuromonadia</taxon>
        <taxon>Geobacterales</taxon>
        <taxon>Geobacteraceae</taxon>
        <taxon>Citrifermentans</taxon>
    </lineage>
</organism>
<sequence>MICALVPASDSRAAGKLVAALLTCDLPRYRDAHKAFVKALVLKGYDQSNVEVITQTPNPDLISWSNSIRKFNAIGADVIVAYGTSAALAALRESHDIPIVYADVYGPVETGVAKSMVSSGRNIAGVSSKVPLVTLVKTAMDLKPIRSLGVVCASREEGSQVQLKEARRIAAQAGMVVVEANLASSAGFDAALASLFASRVDCIYVTECTVGSRNFEKIVHRATDLRIPVISQMPGAAHKGATISLEADPVEQGQVAAEYVARILAGKRPGQLPVVTPKRVDLIVNMKAAKSMDLNVPFPVLTAATRVLK</sequence>
<dbReference type="InterPro" id="IPR028082">
    <property type="entry name" value="Peripla_BP_I"/>
</dbReference>
<gene>
    <name evidence="1" type="ordered locus">Gbem_3116</name>
</gene>
<dbReference type="KEGG" id="gbm:Gbem_3116"/>
<protein>
    <submittedName>
        <fullName evidence="1">ABC transporter, periplasmic substrate-binding protein</fullName>
    </submittedName>
</protein>
<dbReference type="HOGENOM" id="CLU_058196_2_0_7"/>